<dbReference type="PANTHER" id="PTHR42877">
    <property type="entry name" value="L-ORNITHINE N(5)-MONOOXYGENASE-RELATED"/>
    <property type="match status" value="1"/>
</dbReference>
<organism evidence="4 5">
    <name type="scientific">Lachnellula suecica</name>
    <dbReference type="NCBI Taxonomy" id="602035"/>
    <lineage>
        <taxon>Eukaryota</taxon>
        <taxon>Fungi</taxon>
        <taxon>Dikarya</taxon>
        <taxon>Ascomycota</taxon>
        <taxon>Pezizomycotina</taxon>
        <taxon>Leotiomycetes</taxon>
        <taxon>Helotiales</taxon>
        <taxon>Lachnaceae</taxon>
        <taxon>Lachnellula</taxon>
    </lineage>
</organism>
<dbReference type="EMBL" id="QGMK01001376">
    <property type="protein sequence ID" value="TVY68915.1"/>
    <property type="molecule type" value="Genomic_DNA"/>
</dbReference>
<comment type="caution">
    <text evidence="4">The sequence shown here is derived from an EMBL/GenBank/DDBJ whole genome shotgun (WGS) entry which is preliminary data.</text>
</comment>
<dbReference type="InterPro" id="IPR036188">
    <property type="entry name" value="FAD/NAD-bd_sf"/>
</dbReference>
<evidence type="ECO:0000256" key="1">
    <source>
        <dbReference type="ARBA" id="ARBA00010139"/>
    </source>
</evidence>
<dbReference type="AlphaFoldDB" id="A0A8T9BXV4"/>
<keyword evidence="5" id="KW-1185">Reference proteome</keyword>
<accession>A0A8T9BXV4</accession>
<dbReference type="PRINTS" id="PR00370">
    <property type="entry name" value="FMOXYGENASE"/>
</dbReference>
<keyword evidence="4" id="KW-0503">Monooxygenase</keyword>
<dbReference type="GO" id="GO:0050660">
    <property type="term" value="F:flavin adenine dinucleotide binding"/>
    <property type="evidence" value="ECO:0007669"/>
    <property type="project" value="InterPro"/>
</dbReference>
<evidence type="ECO:0000313" key="5">
    <source>
        <dbReference type="Proteomes" id="UP000469558"/>
    </source>
</evidence>
<dbReference type="GO" id="GO:0004497">
    <property type="term" value="F:monooxygenase activity"/>
    <property type="evidence" value="ECO:0007669"/>
    <property type="project" value="UniProtKB-KW"/>
</dbReference>
<feature type="region of interest" description="Disordered" evidence="3">
    <location>
        <begin position="1"/>
        <end position="23"/>
    </location>
</feature>
<dbReference type="Proteomes" id="UP000469558">
    <property type="component" value="Unassembled WGS sequence"/>
</dbReference>
<dbReference type="InterPro" id="IPR051209">
    <property type="entry name" value="FAD-bind_Monooxygenase_sf"/>
</dbReference>
<evidence type="ECO:0000313" key="4">
    <source>
        <dbReference type="EMBL" id="TVY68915.1"/>
    </source>
</evidence>
<dbReference type="Gene3D" id="3.50.50.60">
    <property type="entry name" value="FAD/NAD(P)-binding domain"/>
    <property type="match status" value="2"/>
</dbReference>
<comment type="similarity">
    <text evidence="1">Belongs to the FAD-binding monooxygenase family.</text>
</comment>
<dbReference type="OrthoDB" id="74360at2759"/>
<evidence type="ECO:0000256" key="3">
    <source>
        <dbReference type="SAM" id="MobiDB-lite"/>
    </source>
</evidence>
<proteinExistence type="inferred from homology"/>
<name>A0A8T9BXV4_9HELO</name>
<evidence type="ECO:0000256" key="2">
    <source>
        <dbReference type="ARBA" id="ARBA00023002"/>
    </source>
</evidence>
<keyword evidence="2" id="KW-0560">Oxidoreductase</keyword>
<sequence>MASPPVMTISSQPDPDAIPAHDAPHENSWYNNNYFDNYRILEQPLHQRRPIRLACVGAGATGLQIAYKAERLLKDVKVTIYEKNADVGGTWLENRYPGCACDIPSHSYQFKWHRNPSWSQFYSGSEEIWRYFKDIAQTYDLEKYIKLNTKVERAVWDEEGGVWRLTLVGPDGTRFEDACEILANASGVLNSWKYPDVPGISDFKGKLMHSASWDSEYDLRGKTVAVLGGGSSAVQIIPQIQPIVGKLIPFLRSPVWVTTGFGAKFAAPGGTNFNYSEEQLEIFNEDPEAYQKYCRELEGELNKRFTLMHIKSRDQKDSRGLVANLMAEQLGHDPLLKEKMIPEFALGCRRMTPGSGYLQSLTKDNVQVVSESIVKFTEKGVVDESGNEHEVDVVICATGFDNSFTPHFEVIGRKEANLKEQFGDAPKAYLSVTVENFPNLFLLLGPNGPISHGSVLPIFEWHTRYMFQMINKLQTEPIKAFEPKPKPVQDYYNHTHELMKRLAWSAPCSSWFKNGKSHGPVTAVYPGSRLHYFEMLKNVRYEDYEITYWGDNAFAFMGNGYTETELDPNGDPVWYFDDEFLKM</sequence>
<dbReference type="Pfam" id="PF13450">
    <property type="entry name" value="NAD_binding_8"/>
    <property type="match status" value="1"/>
</dbReference>
<dbReference type="SUPFAM" id="SSF51905">
    <property type="entry name" value="FAD/NAD(P)-binding domain"/>
    <property type="match status" value="2"/>
</dbReference>
<dbReference type="GO" id="GO:0050661">
    <property type="term" value="F:NADP binding"/>
    <property type="evidence" value="ECO:0007669"/>
    <property type="project" value="InterPro"/>
</dbReference>
<dbReference type="PANTHER" id="PTHR42877:SF7">
    <property type="entry name" value="FLAVIN-BINDING MONOOXYGENASE-RELATED"/>
    <property type="match status" value="1"/>
</dbReference>
<dbReference type="InterPro" id="IPR000960">
    <property type="entry name" value="Flavin_mOase"/>
</dbReference>
<protein>
    <submittedName>
        <fullName evidence="4">Putative sterigmatocystin biosynthesis monooxygenase</fullName>
    </submittedName>
</protein>
<gene>
    <name evidence="4" type="primary">stcW_1</name>
    <name evidence="4" type="ORF">LSUE1_G006684</name>
</gene>
<reference evidence="4 5" key="1">
    <citation type="submission" date="2018-05" db="EMBL/GenBank/DDBJ databases">
        <title>Genome sequencing and assembly of the regulated plant pathogen Lachnellula willkommii and related sister species for the development of diagnostic species identification markers.</title>
        <authorList>
            <person name="Giroux E."/>
            <person name="Bilodeau G."/>
        </authorList>
    </citation>
    <scope>NUCLEOTIDE SEQUENCE [LARGE SCALE GENOMIC DNA]</scope>
    <source>
        <strain evidence="4 5">CBS 268.59</strain>
    </source>
</reference>